<evidence type="ECO:0000313" key="1">
    <source>
        <dbReference type="EMBL" id="MPN53373.1"/>
    </source>
</evidence>
<name>A0A645J1P5_9ZZZZ</name>
<accession>A0A645J1P5</accession>
<protein>
    <submittedName>
        <fullName evidence="1">Uncharacterized protein</fullName>
    </submittedName>
</protein>
<comment type="caution">
    <text evidence="1">The sequence shown here is derived from an EMBL/GenBank/DDBJ whole genome shotgun (WGS) entry which is preliminary data.</text>
</comment>
<dbReference type="EMBL" id="VSSQ01120446">
    <property type="protein sequence ID" value="MPN53373.1"/>
    <property type="molecule type" value="Genomic_DNA"/>
</dbReference>
<reference evidence="1" key="1">
    <citation type="submission" date="2019-08" db="EMBL/GenBank/DDBJ databases">
        <authorList>
            <person name="Kucharzyk K."/>
            <person name="Murdoch R.W."/>
            <person name="Higgins S."/>
            <person name="Loffler F."/>
        </authorList>
    </citation>
    <scope>NUCLEOTIDE SEQUENCE</scope>
</reference>
<gene>
    <name evidence="1" type="ORF">SDC9_201037</name>
</gene>
<proteinExistence type="predicted"/>
<dbReference type="AlphaFoldDB" id="A0A645J1P5"/>
<organism evidence="1">
    <name type="scientific">bioreactor metagenome</name>
    <dbReference type="NCBI Taxonomy" id="1076179"/>
    <lineage>
        <taxon>unclassified sequences</taxon>
        <taxon>metagenomes</taxon>
        <taxon>ecological metagenomes</taxon>
    </lineage>
</organism>
<sequence length="69" mass="7928">MHIQVELIQVEVTEIIKISQVLEAITITVEDTQLICIQMDAHILAVVQIAVLEEELQLYKIMKNNKNNQ</sequence>